<dbReference type="SUPFAM" id="SSF55874">
    <property type="entry name" value="ATPase domain of HSP90 chaperone/DNA topoisomerase II/histidine kinase"/>
    <property type="match status" value="1"/>
</dbReference>
<gene>
    <name evidence="9" type="ORF">NIES2135_34690</name>
</gene>
<keyword evidence="4" id="KW-0808">Transferase</keyword>
<dbReference type="EC" id="2.7.13.3" evidence="2"/>
<comment type="catalytic activity">
    <reaction evidence="1">
        <text>ATP + protein L-histidine = ADP + protein N-phospho-L-histidine.</text>
        <dbReference type="EC" id="2.7.13.3"/>
    </reaction>
</comment>
<dbReference type="SMART" id="SM00388">
    <property type="entry name" value="HisKA"/>
    <property type="match status" value="1"/>
</dbReference>
<dbReference type="SMART" id="SM00387">
    <property type="entry name" value="HATPase_c"/>
    <property type="match status" value="1"/>
</dbReference>
<dbReference type="PANTHER" id="PTHR43547">
    <property type="entry name" value="TWO-COMPONENT HISTIDINE KINASE"/>
    <property type="match status" value="1"/>
</dbReference>
<feature type="transmembrane region" description="Helical" evidence="7">
    <location>
        <begin position="277"/>
        <end position="296"/>
    </location>
</feature>
<feature type="domain" description="Histidine kinase" evidence="8">
    <location>
        <begin position="526"/>
        <end position="740"/>
    </location>
</feature>
<dbReference type="CDD" id="cd00082">
    <property type="entry name" value="HisKA"/>
    <property type="match status" value="1"/>
</dbReference>
<feature type="transmembrane region" description="Helical" evidence="7">
    <location>
        <begin position="303"/>
        <end position="323"/>
    </location>
</feature>
<protein>
    <recommendedName>
        <fullName evidence="2">histidine kinase</fullName>
        <ecNumber evidence="2">2.7.13.3</ecNumber>
    </recommendedName>
</protein>
<dbReference type="InterPro" id="IPR005467">
    <property type="entry name" value="His_kinase_dom"/>
</dbReference>
<dbReference type="SMART" id="SM01080">
    <property type="entry name" value="CHASE2"/>
    <property type="match status" value="1"/>
</dbReference>
<dbReference type="EMBL" id="AP018203">
    <property type="protein sequence ID" value="BAY56634.1"/>
    <property type="molecule type" value="Genomic_DNA"/>
</dbReference>
<keyword evidence="6" id="KW-0902">Two-component regulatory system</keyword>
<dbReference type="Proteomes" id="UP000217895">
    <property type="component" value="Chromosome"/>
</dbReference>
<keyword evidence="3" id="KW-0597">Phosphoprotein</keyword>
<keyword evidence="7" id="KW-0472">Membrane</keyword>
<dbReference type="PRINTS" id="PR00344">
    <property type="entry name" value="BCTRLSENSOR"/>
</dbReference>
<dbReference type="PANTHER" id="PTHR43547:SF2">
    <property type="entry name" value="HYBRID SIGNAL TRANSDUCTION HISTIDINE KINASE C"/>
    <property type="match status" value="1"/>
</dbReference>
<evidence type="ECO:0000256" key="5">
    <source>
        <dbReference type="ARBA" id="ARBA00022777"/>
    </source>
</evidence>
<evidence type="ECO:0000256" key="7">
    <source>
        <dbReference type="SAM" id="Phobius"/>
    </source>
</evidence>
<dbReference type="CDD" id="cd00075">
    <property type="entry name" value="HATPase"/>
    <property type="match status" value="1"/>
</dbReference>
<dbReference type="FunFam" id="1.10.287.130:FF:000001">
    <property type="entry name" value="Two-component sensor histidine kinase"/>
    <property type="match status" value="1"/>
</dbReference>
<evidence type="ECO:0000313" key="10">
    <source>
        <dbReference type="Proteomes" id="UP000217895"/>
    </source>
</evidence>
<dbReference type="Gene3D" id="3.30.565.10">
    <property type="entry name" value="Histidine kinase-like ATPase, C-terminal domain"/>
    <property type="match status" value="1"/>
</dbReference>
<evidence type="ECO:0000256" key="2">
    <source>
        <dbReference type="ARBA" id="ARBA00012438"/>
    </source>
</evidence>
<keyword evidence="5 9" id="KW-0418">Kinase</keyword>
<keyword evidence="7" id="KW-1133">Transmembrane helix</keyword>
<dbReference type="Gene3D" id="1.10.287.130">
    <property type="match status" value="1"/>
</dbReference>
<evidence type="ECO:0000256" key="1">
    <source>
        <dbReference type="ARBA" id="ARBA00000085"/>
    </source>
</evidence>
<dbReference type="Pfam" id="PF02518">
    <property type="entry name" value="HATPase_c"/>
    <property type="match status" value="1"/>
</dbReference>
<dbReference type="PIRSF" id="PIRSF037347">
    <property type="entry name" value="STHK_CHASE2_PAS_prd"/>
    <property type="match status" value="1"/>
</dbReference>
<dbReference type="SUPFAM" id="SSF47384">
    <property type="entry name" value="Homodimeric domain of signal transducing histidine kinase"/>
    <property type="match status" value="1"/>
</dbReference>
<dbReference type="InterPro" id="IPR003661">
    <property type="entry name" value="HisK_dim/P_dom"/>
</dbReference>
<organism evidence="9 10">
    <name type="scientific">Leptolyngbya boryana NIES-2135</name>
    <dbReference type="NCBI Taxonomy" id="1973484"/>
    <lineage>
        <taxon>Bacteria</taxon>
        <taxon>Bacillati</taxon>
        <taxon>Cyanobacteriota</taxon>
        <taxon>Cyanophyceae</taxon>
        <taxon>Leptolyngbyales</taxon>
        <taxon>Leptolyngbyaceae</taxon>
        <taxon>Leptolyngbya group</taxon>
        <taxon>Leptolyngbya</taxon>
    </lineage>
</organism>
<dbReference type="InterPro" id="IPR017181">
    <property type="entry name" value="Sig_transdc_His_kin_CHASE2"/>
</dbReference>
<dbReference type="InterPro" id="IPR004358">
    <property type="entry name" value="Sig_transdc_His_kin-like_C"/>
</dbReference>
<feature type="transmembrane region" description="Helical" evidence="7">
    <location>
        <begin position="12"/>
        <end position="31"/>
    </location>
</feature>
<evidence type="ECO:0000259" key="8">
    <source>
        <dbReference type="PROSITE" id="PS50109"/>
    </source>
</evidence>
<reference evidence="9 10" key="1">
    <citation type="submission" date="2017-06" db="EMBL/GenBank/DDBJ databases">
        <title>Genome sequencing of cyanobaciteial culture collection at National Institute for Environmental Studies (NIES).</title>
        <authorList>
            <person name="Hirose Y."/>
            <person name="Shimura Y."/>
            <person name="Fujisawa T."/>
            <person name="Nakamura Y."/>
            <person name="Kawachi M."/>
        </authorList>
    </citation>
    <scope>NUCLEOTIDE SEQUENCE [LARGE SCALE GENOMIC DNA]</scope>
    <source>
        <strain evidence="9 10">NIES-2135</strain>
    </source>
</reference>
<evidence type="ECO:0000256" key="6">
    <source>
        <dbReference type="ARBA" id="ARBA00023012"/>
    </source>
</evidence>
<keyword evidence="7" id="KW-0812">Transmembrane</keyword>
<dbReference type="Pfam" id="PF05226">
    <property type="entry name" value="CHASE2"/>
    <property type="match status" value="1"/>
</dbReference>
<keyword evidence="10" id="KW-1185">Reference proteome</keyword>
<dbReference type="PROSITE" id="PS50109">
    <property type="entry name" value="HIS_KIN"/>
    <property type="match status" value="1"/>
</dbReference>
<dbReference type="Pfam" id="PF00512">
    <property type="entry name" value="HisKA"/>
    <property type="match status" value="1"/>
</dbReference>
<dbReference type="InterPro" id="IPR036097">
    <property type="entry name" value="HisK_dim/P_sf"/>
</dbReference>
<evidence type="ECO:0000256" key="3">
    <source>
        <dbReference type="ARBA" id="ARBA00022553"/>
    </source>
</evidence>
<evidence type="ECO:0000256" key="4">
    <source>
        <dbReference type="ARBA" id="ARBA00022679"/>
    </source>
</evidence>
<sequence length="740" mass="82966">MNWRSDEVRWRFLPGAIATILMASLFHFGLLSPLEQIGYSTLFQLRGERKWDDRLVLIKIDEPSIKQFGQFPWKRSRYADLLDRLTQADASIIAFDVLFSESSPDDAAFAQAMLKSKRVVLAQAEDESGQPLLPIPELRDAAVASGHIRIWADTDGMTRAIQPQINGTLAFGIATVMSYSMMQAAIAMPDLSHPIWLNWVGRADQIQQYSFASVVQGDVPDSAFRDKIVIVGMTAIGMDATPTPFNRYPLASGVHLQATLIDNVLQGNPVHSMRHPVITLLIFAIGGVGFSILLSFYRTGIQVAIAGFAIAGWIGGSVTALQANYLLPVALPIGLVVSSTIATALIERSRMNAALRQQVDQLQQRYQTTVVTRPVPEATSIREITQLTTLADQLGQAQLTQQAITHSLAIGLIAADLRGQVWFCNEIATSLLHVEIDQALEAILVPEWLCLEQWQQVLAQPHTVFVEKFYQQKWFRLQVEPLSVQTDGVLVSLEDITIRKAIELNLGDQIQELNQLSELKDEFLSTVSHELRTPLTNMKMAIQLLKIASTETQKEHYLQILENECNRESDLVNGLLDLQRIESGQQPLQSTSIELQTWLPTLLEPFYRRTETRQQEFNVIIDPSLPILNCDRAAVERVLVELINNACKYTPPNEQIVVSAEWIAPWIEFRVENSGIEIPDEAIDKIFERFYRVPNADPWKQGGSGLGLALVRCLVESLQGKIELKSEPNWTIFIVRFKSE</sequence>
<dbReference type="InterPro" id="IPR003594">
    <property type="entry name" value="HATPase_dom"/>
</dbReference>
<proteinExistence type="predicted"/>
<dbReference type="GO" id="GO:0000155">
    <property type="term" value="F:phosphorelay sensor kinase activity"/>
    <property type="evidence" value="ECO:0007669"/>
    <property type="project" value="InterPro"/>
</dbReference>
<dbReference type="InterPro" id="IPR007890">
    <property type="entry name" value="CHASE2"/>
</dbReference>
<name>A0A1Z4JIT5_LEPBY</name>
<evidence type="ECO:0000313" key="9">
    <source>
        <dbReference type="EMBL" id="BAY56634.1"/>
    </source>
</evidence>
<dbReference type="AlphaFoldDB" id="A0A1Z4JIT5"/>
<dbReference type="InterPro" id="IPR036890">
    <property type="entry name" value="HATPase_C_sf"/>
</dbReference>
<accession>A0A1Z4JIT5</accession>